<evidence type="ECO:0000313" key="4">
    <source>
        <dbReference type="Proteomes" id="UP000613768"/>
    </source>
</evidence>
<comment type="caution">
    <text evidence="3">The sequence shown here is derived from an EMBL/GenBank/DDBJ whole genome shotgun (WGS) entry which is preliminary data.</text>
</comment>
<proteinExistence type="predicted"/>
<dbReference type="RefSeq" id="WP_192030418.1">
    <property type="nucleotide sequence ID" value="NZ_JACYTR010000037.1"/>
</dbReference>
<organism evidence="3 4">
    <name type="scientific">Pseudomarimonas arenosa</name>
    <dbReference type="NCBI Taxonomy" id="2774145"/>
    <lineage>
        <taxon>Bacteria</taxon>
        <taxon>Pseudomonadati</taxon>
        <taxon>Pseudomonadota</taxon>
        <taxon>Gammaproteobacteria</taxon>
        <taxon>Lysobacterales</taxon>
        <taxon>Lysobacteraceae</taxon>
        <taxon>Pseudomarimonas</taxon>
    </lineage>
</organism>
<dbReference type="Proteomes" id="UP000613768">
    <property type="component" value="Unassembled WGS sequence"/>
</dbReference>
<dbReference type="Pfam" id="PF13116">
    <property type="entry name" value="YhdP"/>
    <property type="match status" value="1"/>
</dbReference>
<dbReference type="EMBL" id="JACYTR010000037">
    <property type="protein sequence ID" value="MBD8526996.1"/>
    <property type="molecule type" value="Genomic_DNA"/>
</dbReference>
<evidence type="ECO:0000313" key="3">
    <source>
        <dbReference type="EMBL" id="MBD8526996.1"/>
    </source>
</evidence>
<gene>
    <name evidence="3" type="ORF">IFO71_14740</name>
</gene>
<protein>
    <submittedName>
        <fullName evidence="3">TIGR02099 family protein</fullName>
    </submittedName>
</protein>
<evidence type="ECO:0000256" key="1">
    <source>
        <dbReference type="SAM" id="MobiDB-lite"/>
    </source>
</evidence>
<dbReference type="PANTHER" id="PTHR38690:SF1">
    <property type="entry name" value="PROTEASE"/>
    <property type="match status" value="1"/>
</dbReference>
<dbReference type="PANTHER" id="PTHR38690">
    <property type="entry name" value="PROTEASE-RELATED"/>
    <property type="match status" value="1"/>
</dbReference>
<sequence length="1261" mass="137372">MSRLRRALRRLRRWTTRALVLVIVLSGLLVAILSRILPWLEARPEQVEAWLSARLDEAVDIQRLRAEWNGRGVRLDIDGLRIGDAEGIAIDRAVVQLHAFTGWLPDQPLTSLHLLETHVQLERSEQGQWRVSGLLARRGSGEVDVSLLERIGELVLDRASLHVDDRASGHTWTLPHLDARLRTQGGRLRLGVNAYSGKSRPQSLIADFDLQGESGRLYLNLDVARASNWAGSWMAAHQWPDVALAGQLWVDIARRQVVSAQGSLDLGLLPPTLAEGESVVGPMQPASTPNMALQFALQNDHNGWQGWAQESGESGAWIRLSSHAGRRQVEASGWRVERLLPWLFRLPSEALPGLDEGQRQRWQLRAPRGDLSGLRMAWGGDQPLQIAALLQGVGIEASGNEPGFAALDLAVDGEGQRFAVQLHAADLAFDWPTSLRSVFHSSLRGEFMLWRDEQQHWCLSALDAAVHDAEFQIDVGGELCFNGGRPKVELSVEVAPAELVVAKRFWVINKMPPPAVSWLDDAIESGRLSRGRLLLSGDLDDWPFRNGDGRMEALADLEGLQLKYRRDWPAGTELTGWARFLNDSMEVELAGRVDGIEVERVTGGIDRYRRGLLDLNIQGKADTAAMMRLLRDTPLWAKLAPGLDKVRMQGPGSIDLALQVPLKKEGGSPRIDGRVKLLEADLRQPEWGLSFEGAQGVVEISERGARIEQLEVIHAGRPARFDLKVGSFVPDPANLVEAALTGRLDAEALLDTQPDLTWLRPYFEGNSLWRIDLGVPSDGVSAARLRLRSDLVGASLELPAPLRKSDAVSMPLDLQVELGKEQKSIDLALGELMRLRGSLSEDRPFNGVAEFGLDSGIERPARGLAVVGSVPVLDASGWMGLAGGGGGLIESVDLRCGELDIGGRSFSETEVRWNSTSTHSQLEFEGQGLQGEVEIPTAIEQFQRGITARFDRLYWPLNEQAKGAEAGIDPGLLPPLHVHVTDLRLGDAELGDTRLETFPDAGGMRIDLLQSRSSALELSARGFWHGTGEREYSQVDAEFVSLDLGAMLKALGFSALVEGGQTLSTLKARWPGPPSAFALEHAEGSLSLSVERGTIPEVRPGAGRVLGLLSLSEIPRRLALDFSDFFKSGLAFNKIEGEFVLAGGSAVTEGLRIDSPAAEIVIRGRTGLAARDYDQTMEVMPRASSVLPVVGALAAGPAGAAIGAVAQAVLQKPFKQMTRTLYSVKGSWEEPQIDIVERGPRRPAASEATDEQGGGISRPVP</sequence>
<feature type="domain" description="YhdP central" evidence="2">
    <location>
        <begin position="7"/>
        <end position="1233"/>
    </location>
</feature>
<evidence type="ECO:0000259" key="2">
    <source>
        <dbReference type="Pfam" id="PF13116"/>
    </source>
</evidence>
<name>A0AAW3ZLS0_9GAMM</name>
<feature type="compositionally biased region" description="Gly residues" evidence="1">
    <location>
        <begin position="1252"/>
        <end position="1261"/>
    </location>
</feature>
<accession>A0AAW3ZLS0</accession>
<reference evidence="3 4" key="1">
    <citation type="submission" date="2020-09" db="EMBL/GenBank/DDBJ databases">
        <title>Pseudoxanthomonas sp. CAU 1598 isolated from sand of Yaerae Beach.</title>
        <authorList>
            <person name="Kim W."/>
        </authorList>
    </citation>
    <scope>NUCLEOTIDE SEQUENCE [LARGE SCALE GENOMIC DNA]</scope>
    <source>
        <strain evidence="3 4">CAU 1598</strain>
    </source>
</reference>
<dbReference type="AlphaFoldDB" id="A0AAW3ZLS0"/>
<dbReference type="NCBIfam" id="TIGR02099">
    <property type="entry name" value="YhdP family protein"/>
    <property type="match status" value="1"/>
</dbReference>
<dbReference type="InterPro" id="IPR011836">
    <property type="entry name" value="YhdP"/>
</dbReference>
<feature type="region of interest" description="Disordered" evidence="1">
    <location>
        <begin position="1233"/>
        <end position="1261"/>
    </location>
</feature>
<keyword evidence="4" id="KW-1185">Reference proteome</keyword>
<dbReference type="InterPro" id="IPR025263">
    <property type="entry name" value="YhdP_central"/>
</dbReference>